<comment type="pathway">
    <text evidence="3">Sphingolipid metabolism.</text>
</comment>
<evidence type="ECO:0000256" key="7">
    <source>
        <dbReference type="ARBA" id="ARBA00023002"/>
    </source>
</evidence>
<dbReference type="SUPFAM" id="SSF51735">
    <property type="entry name" value="NAD(P)-binding Rossmann-fold domains"/>
    <property type="match status" value="1"/>
</dbReference>
<evidence type="ECO:0000256" key="10">
    <source>
        <dbReference type="ARBA" id="ARBA00044737"/>
    </source>
</evidence>
<keyword evidence="14" id="KW-1185">Reference proteome</keyword>
<dbReference type="EMBL" id="JAYKXP010000035">
    <property type="protein sequence ID" value="KAK7040884.1"/>
    <property type="molecule type" value="Genomic_DNA"/>
</dbReference>
<dbReference type="CDD" id="cd08939">
    <property type="entry name" value="KDSR-like_SDR_c"/>
    <property type="match status" value="1"/>
</dbReference>
<evidence type="ECO:0000256" key="1">
    <source>
        <dbReference type="ARBA" id="ARBA00004240"/>
    </source>
</evidence>
<dbReference type="GO" id="GO:0030148">
    <property type="term" value="P:sphingolipid biosynthetic process"/>
    <property type="evidence" value="ECO:0007669"/>
    <property type="project" value="InterPro"/>
</dbReference>
<dbReference type="Pfam" id="PF00106">
    <property type="entry name" value="adh_short"/>
    <property type="match status" value="1"/>
</dbReference>
<keyword evidence="7" id="KW-0560">Oxidoreductase</keyword>
<dbReference type="PANTHER" id="PTHR43550">
    <property type="entry name" value="3-KETODIHYDROSPHINGOSINE REDUCTASE"/>
    <property type="match status" value="1"/>
</dbReference>
<gene>
    <name evidence="13" type="primary">TSC10_2</name>
    <name evidence="13" type="ORF">VNI00_009480</name>
</gene>
<sequence>MSTAAATLGAVLVVSVLLAIAAMGFTKKWDPRGKHCYITGGSAGLGLSLAVLLTKKGAHVSIVARDKEKLRLALDELEKSRQNPDQILKSYSFSLTDPKSSQDALEAASQVHGGKAPDAVFLCAGTAHLGYFVEQDHDTLKKGMESSYWVAAYSALAYVKRIVQEKKKGKLVFVSSVMGYMSFVGYSTYAPAKWRITVPPTPGLAETLRSELLLYNSTVHVCFPSTIYSPGYYEENKTKPPVTLKIEEADGGQTPEQVAKGLLKGVQRGNFHVTTEILGNIFRASTRGVSPRNNPALDVIYGLIGSIGLPIWRRSIDSIVVEHRKDHQNYLQDRGVLH</sequence>
<evidence type="ECO:0000256" key="6">
    <source>
        <dbReference type="ARBA" id="ARBA00022919"/>
    </source>
</evidence>
<dbReference type="InterPro" id="IPR036291">
    <property type="entry name" value="NAD(P)-bd_dom_sf"/>
</dbReference>
<keyword evidence="6" id="KW-0746">Sphingolipid metabolism</keyword>
<name>A0AAW0CP35_9AGAR</name>
<dbReference type="Gene3D" id="3.40.50.720">
    <property type="entry name" value="NAD(P)-binding Rossmann-like Domain"/>
    <property type="match status" value="1"/>
</dbReference>
<evidence type="ECO:0000313" key="13">
    <source>
        <dbReference type="EMBL" id="KAK7040884.1"/>
    </source>
</evidence>
<reference evidence="13 14" key="1">
    <citation type="submission" date="2024-01" db="EMBL/GenBank/DDBJ databases">
        <title>A draft genome for a cacao thread blight-causing isolate of Paramarasmius palmivorus.</title>
        <authorList>
            <person name="Baruah I.K."/>
            <person name="Bukari Y."/>
            <person name="Amoako-Attah I."/>
            <person name="Meinhardt L.W."/>
            <person name="Bailey B.A."/>
            <person name="Cohen S.P."/>
        </authorList>
    </citation>
    <scope>NUCLEOTIDE SEQUENCE [LARGE SCALE GENOMIC DNA]</scope>
    <source>
        <strain evidence="13 14">GH-12</strain>
    </source>
</reference>
<dbReference type="FunFam" id="3.40.50.720:FF:000468">
    <property type="entry name" value="Short-chain dehydrogenase, putative"/>
    <property type="match status" value="1"/>
</dbReference>
<evidence type="ECO:0000256" key="5">
    <source>
        <dbReference type="ARBA" id="ARBA00022857"/>
    </source>
</evidence>
<accession>A0AAW0CP35</accession>
<keyword evidence="12" id="KW-0812">Transmembrane</keyword>
<evidence type="ECO:0000256" key="3">
    <source>
        <dbReference type="ARBA" id="ARBA00004991"/>
    </source>
</evidence>
<dbReference type="EC" id="1.1.1.102" evidence="9"/>
<dbReference type="InterPro" id="IPR002347">
    <property type="entry name" value="SDR_fam"/>
</dbReference>
<evidence type="ECO:0000256" key="12">
    <source>
        <dbReference type="SAM" id="Phobius"/>
    </source>
</evidence>
<evidence type="ECO:0000256" key="8">
    <source>
        <dbReference type="ARBA" id="ARBA00023098"/>
    </source>
</evidence>
<protein>
    <recommendedName>
        <fullName evidence="9">3-dehydrosphinganine reductase</fullName>
        <ecNumber evidence="9">1.1.1.102</ecNumber>
    </recommendedName>
</protein>
<feature type="transmembrane region" description="Helical" evidence="12">
    <location>
        <begin position="6"/>
        <end position="25"/>
    </location>
</feature>
<keyword evidence="4" id="KW-0256">Endoplasmic reticulum</keyword>
<dbReference type="PRINTS" id="PR00081">
    <property type="entry name" value="GDHRDH"/>
</dbReference>
<comment type="subcellular location">
    <subcellularLocation>
        <location evidence="1">Endoplasmic reticulum</location>
    </subcellularLocation>
</comment>
<comment type="caution">
    <text evidence="13">The sequence shown here is derived from an EMBL/GenBank/DDBJ whole genome shotgun (WGS) entry which is preliminary data.</text>
</comment>
<dbReference type="Proteomes" id="UP001383192">
    <property type="component" value="Unassembled WGS sequence"/>
</dbReference>
<dbReference type="GO" id="GO:0047560">
    <property type="term" value="F:3-dehydrosphinganine reductase activity"/>
    <property type="evidence" value="ECO:0007669"/>
    <property type="project" value="UniProtKB-EC"/>
</dbReference>
<keyword evidence="5" id="KW-0521">NADP</keyword>
<comment type="function">
    <text evidence="10">Catalyzes the reduction of 3'-oxosphinganine (3-ketodihydrosphingosine/KDS) to sphinganine (dihydrosphingosine/DHS), the second step of de novo sphingolipid biosynthesis.</text>
</comment>
<evidence type="ECO:0000256" key="11">
    <source>
        <dbReference type="ARBA" id="ARBA00048930"/>
    </source>
</evidence>
<keyword evidence="8" id="KW-0443">Lipid metabolism</keyword>
<dbReference type="AlphaFoldDB" id="A0AAW0CP35"/>
<proteinExistence type="predicted"/>
<feature type="transmembrane region" description="Helical" evidence="12">
    <location>
        <begin position="171"/>
        <end position="189"/>
    </location>
</feature>
<evidence type="ECO:0000313" key="14">
    <source>
        <dbReference type="Proteomes" id="UP001383192"/>
    </source>
</evidence>
<comment type="pathway">
    <text evidence="2">Lipid metabolism; sphingolipid metabolism.</text>
</comment>
<dbReference type="GO" id="GO:0005789">
    <property type="term" value="C:endoplasmic reticulum membrane"/>
    <property type="evidence" value="ECO:0007669"/>
    <property type="project" value="TreeGrafter"/>
</dbReference>
<keyword evidence="12" id="KW-1133">Transmembrane helix</keyword>
<keyword evidence="12" id="KW-0472">Membrane</keyword>
<comment type="catalytic activity">
    <reaction evidence="11">
        <text>sphinganine + NADP(+) = 3-oxosphinganine + NADPH + H(+)</text>
        <dbReference type="Rhea" id="RHEA:22640"/>
        <dbReference type="ChEBI" id="CHEBI:15378"/>
        <dbReference type="ChEBI" id="CHEBI:57783"/>
        <dbReference type="ChEBI" id="CHEBI:57817"/>
        <dbReference type="ChEBI" id="CHEBI:58299"/>
        <dbReference type="ChEBI" id="CHEBI:58349"/>
        <dbReference type="EC" id="1.1.1.102"/>
    </reaction>
    <physiologicalReaction direction="right-to-left" evidence="11">
        <dbReference type="Rhea" id="RHEA:22642"/>
    </physiologicalReaction>
</comment>
<evidence type="ECO:0000256" key="9">
    <source>
        <dbReference type="ARBA" id="ARBA00026112"/>
    </source>
</evidence>
<dbReference type="InterPro" id="IPR045022">
    <property type="entry name" value="KDSR-like"/>
</dbReference>
<dbReference type="PANTHER" id="PTHR43550:SF3">
    <property type="entry name" value="3-KETODIHYDROSPHINGOSINE REDUCTASE"/>
    <property type="match status" value="1"/>
</dbReference>
<evidence type="ECO:0000256" key="2">
    <source>
        <dbReference type="ARBA" id="ARBA00004760"/>
    </source>
</evidence>
<dbReference type="GO" id="GO:0006666">
    <property type="term" value="P:3-keto-sphinganine metabolic process"/>
    <property type="evidence" value="ECO:0007669"/>
    <property type="project" value="InterPro"/>
</dbReference>
<evidence type="ECO:0000256" key="4">
    <source>
        <dbReference type="ARBA" id="ARBA00022824"/>
    </source>
</evidence>
<organism evidence="13 14">
    <name type="scientific">Paramarasmius palmivorus</name>
    <dbReference type="NCBI Taxonomy" id="297713"/>
    <lineage>
        <taxon>Eukaryota</taxon>
        <taxon>Fungi</taxon>
        <taxon>Dikarya</taxon>
        <taxon>Basidiomycota</taxon>
        <taxon>Agaricomycotina</taxon>
        <taxon>Agaricomycetes</taxon>
        <taxon>Agaricomycetidae</taxon>
        <taxon>Agaricales</taxon>
        <taxon>Marasmiineae</taxon>
        <taxon>Marasmiaceae</taxon>
        <taxon>Paramarasmius</taxon>
    </lineage>
</organism>